<dbReference type="PANTHER" id="PTHR22746:SF10">
    <property type="entry name" value="GUANINE NUCLEOTIDE EXCHANGE FACTOR SUBUNIT RIC1"/>
    <property type="match status" value="1"/>
</dbReference>
<keyword evidence="2" id="KW-0472">Membrane</keyword>
<dbReference type="GO" id="GO:0000139">
    <property type="term" value="C:Golgi membrane"/>
    <property type="evidence" value="ECO:0007669"/>
    <property type="project" value="TreeGrafter"/>
</dbReference>
<keyword evidence="7" id="KW-1185">Reference proteome</keyword>
<dbReference type="GO" id="GO:0034066">
    <property type="term" value="C:Ric1-Rgp1 guanyl-nucleotide exchange factor complex"/>
    <property type="evidence" value="ECO:0007669"/>
    <property type="project" value="InterPro"/>
</dbReference>
<dbReference type="GO" id="GO:0005829">
    <property type="term" value="C:cytosol"/>
    <property type="evidence" value="ECO:0007669"/>
    <property type="project" value="TreeGrafter"/>
</dbReference>
<proteinExistence type="predicted"/>
<dbReference type="InterPro" id="IPR040096">
    <property type="entry name" value="Ric1"/>
</dbReference>
<gene>
    <name evidence="6" type="ORF">Cfor_07284</name>
</gene>
<feature type="region of interest" description="Disordered" evidence="4">
    <location>
        <begin position="972"/>
        <end position="1005"/>
    </location>
</feature>
<dbReference type="GO" id="GO:0006886">
    <property type="term" value="P:intracellular protein transport"/>
    <property type="evidence" value="ECO:0007669"/>
    <property type="project" value="InterPro"/>
</dbReference>
<dbReference type="OrthoDB" id="67540at2759"/>
<dbReference type="InterPro" id="IPR009771">
    <property type="entry name" value="RIC1_C"/>
</dbReference>
<dbReference type="Pfam" id="PF07064">
    <property type="entry name" value="RIC1"/>
    <property type="match status" value="1"/>
</dbReference>
<evidence type="ECO:0000256" key="4">
    <source>
        <dbReference type="SAM" id="MobiDB-lite"/>
    </source>
</evidence>
<dbReference type="EMBL" id="BLKM01012980">
    <property type="protein sequence ID" value="GFG38114.1"/>
    <property type="molecule type" value="Genomic_DNA"/>
</dbReference>
<dbReference type="InParanoid" id="A0A6L2Q0V9"/>
<evidence type="ECO:0000256" key="1">
    <source>
        <dbReference type="ARBA" id="ARBA00004370"/>
    </source>
</evidence>
<dbReference type="PANTHER" id="PTHR22746">
    <property type="entry name" value="RAB6A-GEF COMPLEX PARTNER PROTEIN 1"/>
    <property type="match status" value="1"/>
</dbReference>
<feature type="domain" description="RIC1 C-terminal alpha solenoid region" evidence="5">
    <location>
        <begin position="715"/>
        <end position="872"/>
    </location>
</feature>
<comment type="subcellular location">
    <subcellularLocation>
        <location evidence="1">Membrane</location>
    </subcellularLocation>
</comment>
<protein>
    <recommendedName>
        <fullName evidence="3">Protein RIC1 homolog</fullName>
    </recommendedName>
</protein>
<comment type="caution">
    <text evidence="6">The sequence shown here is derived from an EMBL/GenBank/DDBJ whole genome shotgun (WGS) entry which is preliminary data.</text>
</comment>
<feature type="region of interest" description="Disordered" evidence="4">
    <location>
        <begin position="1330"/>
        <end position="1367"/>
    </location>
</feature>
<organism evidence="6 7">
    <name type="scientific">Coptotermes formosanus</name>
    <name type="common">Formosan subterranean termite</name>
    <dbReference type="NCBI Taxonomy" id="36987"/>
    <lineage>
        <taxon>Eukaryota</taxon>
        <taxon>Metazoa</taxon>
        <taxon>Ecdysozoa</taxon>
        <taxon>Arthropoda</taxon>
        <taxon>Hexapoda</taxon>
        <taxon>Insecta</taxon>
        <taxon>Pterygota</taxon>
        <taxon>Neoptera</taxon>
        <taxon>Polyneoptera</taxon>
        <taxon>Dictyoptera</taxon>
        <taxon>Blattodea</taxon>
        <taxon>Blattoidea</taxon>
        <taxon>Termitoidae</taxon>
        <taxon>Rhinotermitidae</taxon>
        <taxon>Coptotermes</taxon>
    </lineage>
</organism>
<dbReference type="Pfam" id="PF25440">
    <property type="entry name" value="Beta-prop_RIC1_2nd"/>
    <property type="match status" value="1"/>
</dbReference>
<accession>A0A6L2Q0V9</accession>
<evidence type="ECO:0000313" key="6">
    <source>
        <dbReference type="EMBL" id="GFG38114.1"/>
    </source>
</evidence>
<dbReference type="Proteomes" id="UP000502823">
    <property type="component" value="Unassembled WGS sequence"/>
</dbReference>
<dbReference type="GO" id="GO:0042147">
    <property type="term" value="P:retrograde transport, endosome to Golgi"/>
    <property type="evidence" value="ECO:0007669"/>
    <property type="project" value="TreeGrafter"/>
</dbReference>
<evidence type="ECO:0000256" key="2">
    <source>
        <dbReference type="ARBA" id="ARBA00023136"/>
    </source>
</evidence>
<feature type="compositionally biased region" description="Low complexity" evidence="4">
    <location>
        <begin position="1330"/>
        <end position="1352"/>
    </location>
</feature>
<evidence type="ECO:0000313" key="7">
    <source>
        <dbReference type="Proteomes" id="UP000502823"/>
    </source>
</evidence>
<feature type="non-terminal residue" evidence="6">
    <location>
        <position position="1"/>
    </location>
</feature>
<feature type="compositionally biased region" description="Polar residues" evidence="4">
    <location>
        <begin position="1357"/>
        <end position="1367"/>
    </location>
</feature>
<evidence type="ECO:0000259" key="5">
    <source>
        <dbReference type="Pfam" id="PF07064"/>
    </source>
</evidence>
<evidence type="ECO:0000256" key="3">
    <source>
        <dbReference type="ARBA" id="ARBA00029879"/>
    </source>
</evidence>
<dbReference type="SUPFAM" id="SSF101908">
    <property type="entry name" value="Putative isomerase YbhE"/>
    <property type="match status" value="1"/>
</dbReference>
<feature type="region of interest" description="Disordered" evidence="4">
    <location>
        <begin position="1383"/>
        <end position="1412"/>
    </location>
</feature>
<name>A0A6L2Q0V9_COPFO</name>
<reference evidence="7" key="1">
    <citation type="submission" date="2020-01" db="EMBL/GenBank/DDBJ databases">
        <title>Draft genome sequence of the Termite Coptotermes fromosanus.</title>
        <authorList>
            <person name="Itakura S."/>
            <person name="Yosikawa Y."/>
            <person name="Umezawa K."/>
        </authorList>
    </citation>
    <scope>NUCLEOTIDE SEQUENCE [LARGE SCALE GENOMIC DNA]</scope>
</reference>
<dbReference type="FunCoup" id="A0A6L2Q0V9">
    <property type="interactions" value="1470"/>
</dbReference>
<sequence length="1453" mass="161380">TSGGYLLFYKVGVVAEQKGLYEQVDSPHPNLRRDSAELFIKEVIPPLLLTLDDEVGVQGGITSMVCIRDELMLATTRGHVLRYRWDGSQNRDYCLDLRRVPFCIDQQVSKAVPILECNTYIMDIEYSPLVGGFAVVLSDGRAAFLTAASLRFDPNQVQGIWAQNVEDATCASVNHKYRLIAFGRKNSQAVVYCIDESTGGLEVSHHIILSSKDYPGSPGHVQGIKWTPDGCAMAVSWQKGGLSLWSTFGALLMCTLGWDYGLHVDLIHSNPLHIHSMEWSAEGYQLWMVKRQPDHDPGGHSSLDCVIQLDFVKSALAVNPCMSQQSHLYLQGEDRMFVNFGDNLTKVYHECPRDQLSSLYGSDDMFMDVGNFVVTSTLTGSKQWTVVQIPSAYSSTNWPIRYTAIDCEGQNLAVAGRTGLAHYSMVSRKWKLFGNETQEKDFVVTGGLLWWRDHVVMGCYSILENRDEIRIYPRDSRLDNMFVKMVRVSAQVLLLNTLRDRLITFCASGQISIYSLSVKENHSLGGVMVEILQSVDISALCVHPACVVSVTLTTLRAETGRSASKEVESIMLNVSGRLLMVQREQNCRQGDDSLFQAYTCAPPTVLASRVENVWVPRKPRREKPHLTEALWLFCGAHGMMVWLPLFPRDGDKSHSFMSKRIMLPFHLRIYPLAILFEDAILLGAENDTMLYTSDSDSPFSLPFCVLERTSQVYLHQILRQLIRRNLGFHAWEIARSCTSLPYFSHSLELLLHEVLEEEATSKEPIPDALLPSVIEFIQEFPVYLQTVVQCARKTEIALWPYLFSAAGTPKDLFQDCLARKQLDTAASYLIILQNLEPSSVSRQYATLLLDAALEHCKWELSKDLVRFLRAIGKLTVLHKMYLITTLCSLACEGIFVITDPNDVESPRASFILPSKYGVNPQTPPVSPNEEDLSLVLGTMQVSRGRSYSTTTSPKVQQIESGTASMTGHHREMLRSNSGSGECSKSVPLRRKKSVPTGRGDTREPSGSAEEFFIDVILQRHARRLLSAHRLMDLGHFAAHLDFHLVAWLGRERDRVARVDDFVAALKQLHLDFVWPYPVLSHPVSYYLQQKTSASGSCPSSPTIEDRMKSPTVDVVSPGTIGGSRVGDSGYMSCGGGQHDTILSATVPAPAEVGSSHCRNTVLVASEYHTSSIVEAHLMPHLLQDESSMMSEESSFWGDEREQYVSDASENRWSDIPNALVLEQLSQELANRGSPKSEVKLRYLLQLFMEAGCLEWALLISVLLRDAMAVLRTTNAARSPDHSVEAILRLKEGLAALCHWSGTECLGYKPFTVAIQTQVTVLSKLLSSKQQQQQSTMSASSPSPRFSRSQRTSFDQDGGNQANSGQMTLGSSNLLAVERDGRISEGAASQDKPSTGSRNTDEKSSKSDTVLAGGLGNIGNSRIIERNGVDEMRDQIVMAAAKEKAMESSGCTIS</sequence>